<feature type="domain" description="S-adenosylmethionine-dependent methyltransferase Rv2258c-like winged HTH" evidence="2">
    <location>
        <begin position="25"/>
        <end position="79"/>
    </location>
</feature>
<dbReference type="InterPro" id="IPR048711">
    <property type="entry name" value="WHD_Rv2258c"/>
</dbReference>
<feature type="domain" description="Methyltransferase" evidence="1">
    <location>
        <begin position="181"/>
        <end position="300"/>
    </location>
</feature>
<dbReference type="InterPro" id="IPR053173">
    <property type="entry name" value="SAM-binding_MTase"/>
</dbReference>
<dbReference type="EMBL" id="CAEZUN010000009">
    <property type="protein sequence ID" value="CAB4592155.1"/>
    <property type="molecule type" value="Genomic_DNA"/>
</dbReference>
<dbReference type="AlphaFoldDB" id="A0A6J6FZA2"/>
<accession>A0A6J6FZA2</accession>
<dbReference type="InterPro" id="IPR029063">
    <property type="entry name" value="SAM-dependent_MTases_sf"/>
</dbReference>
<dbReference type="PANTHER" id="PTHR45128:SF2">
    <property type="entry name" value="METHYLTRANSFERASE DOMAIN-CONTAINING PROTEIN"/>
    <property type="match status" value="1"/>
</dbReference>
<sequence length="366" mass="39512">MQKIDPDKLKLFSFLLFTKLEGAVTSAMVHLGDHLGIYRAMATATTPLTTAQLAHATQLNERWIREWAYNQAAAKIISTINSPSESPAIDDDTFFLSPEQTAVLALDNHPAFGMGMFHGLPQTMDSLNRLPESFRTGIGHNYDSKGEQGAVSIERNFEPWSNANLISAVLPKLDGITEALSAGAKVADVGCGAGGAVLLMGTEFPNSEFIGYDISKYALARAAEKLKASKLTNATFADPSDQPMATNNSVNFITTFDCIHDMTHPQQMMQSIRQAITDDGTWLLVDIKAHDSFTMNATKNPMAALLYGVSVMSCMSSSMSQPGGAGLGTLGLSANTAEQMAKSAGFSRFRKLDVEHAVNAFYEIRP</sequence>
<gene>
    <name evidence="3" type="ORF">UFOPK1826_00125</name>
</gene>
<proteinExistence type="predicted"/>
<evidence type="ECO:0000313" key="3">
    <source>
        <dbReference type="EMBL" id="CAB4592155.1"/>
    </source>
</evidence>
<protein>
    <submittedName>
        <fullName evidence="3">Unannotated protein</fullName>
    </submittedName>
</protein>
<dbReference type="Pfam" id="PF21320">
    <property type="entry name" value="WHD_Rv2258c"/>
    <property type="match status" value="1"/>
</dbReference>
<dbReference type="CDD" id="cd02440">
    <property type="entry name" value="AdoMet_MTases"/>
    <property type="match status" value="1"/>
</dbReference>
<organism evidence="3">
    <name type="scientific">freshwater metagenome</name>
    <dbReference type="NCBI Taxonomy" id="449393"/>
    <lineage>
        <taxon>unclassified sequences</taxon>
        <taxon>metagenomes</taxon>
        <taxon>ecological metagenomes</taxon>
    </lineage>
</organism>
<dbReference type="Pfam" id="PF13847">
    <property type="entry name" value="Methyltransf_31"/>
    <property type="match status" value="1"/>
</dbReference>
<dbReference type="PANTHER" id="PTHR45128">
    <property type="entry name" value="METHYLTRANSFERASE TYPE 11"/>
    <property type="match status" value="1"/>
</dbReference>
<evidence type="ECO:0000259" key="1">
    <source>
        <dbReference type="Pfam" id="PF13847"/>
    </source>
</evidence>
<name>A0A6J6FZA2_9ZZZZ</name>
<dbReference type="SUPFAM" id="SSF53335">
    <property type="entry name" value="S-adenosyl-L-methionine-dependent methyltransferases"/>
    <property type="match status" value="1"/>
</dbReference>
<reference evidence="3" key="1">
    <citation type="submission" date="2020-05" db="EMBL/GenBank/DDBJ databases">
        <authorList>
            <person name="Chiriac C."/>
            <person name="Salcher M."/>
            <person name="Ghai R."/>
            <person name="Kavagutti S V."/>
        </authorList>
    </citation>
    <scope>NUCLEOTIDE SEQUENCE</scope>
</reference>
<dbReference type="InterPro" id="IPR025714">
    <property type="entry name" value="Methyltranfer_dom"/>
</dbReference>
<evidence type="ECO:0000259" key="2">
    <source>
        <dbReference type="Pfam" id="PF21320"/>
    </source>
</evidence>
<dbReference type="Gene3D" id="3.40.50.150">
    <property type="entry name" value="Vaccinia Virus protein VP39"/>
    <property type="match status" value="1"/>
</dbReference>